<gene>
    <name evidence="1" type="ORF">DBV15_06114</name>
</gene>
<name>A0A4S2KD11_9HYME</name>
<sequence length="134" mass="14571">MKSVGEPVAEESYVRRIEFTVQIGALGNRFMFNLTKPLSINVGGVICVAICLCACIELHPATETVIYSRFSGPAARNRSRSPSLFRVYLMWIAPARATVAWDTSLSPLAGQGQFETLSDYIPGKGSNLGRATKT</sequence>
<keyword evidence="2" id="KW-1185">Reference proteome</keyword>
<dbReference type="AlphaFoldDB" id="A0A4S2KD11"/>
<evidence type="ECO:0000313" key="2">
    <source>
        <dbReference type="Proteomes" id="UP000310200"/>
    </source>
</evidence>
<proteinExistence type="predicted"/>
<evidence type="ECO:0000313" key="1">
    <source>
        <dbReference type="EMBL" id="TGZ47163.1"/>
    </source>
</evidence>
<accession>A0A4S2KD11</accession>
<protein>
    <submittedName>
        <fullName evidence="1">Uncharacterized protein</fullName>
    </submittedName>
</protein>
<organism evidence="1 2">
    <name type="scientific">Temnothorax longispinosus</name>
    <dbReference type="NCBI Taxonomy" id="300112"/>
    <lineage>
        <taxon>Eukaryota</taxon>
        <taxon>Metazoa</taxon>
        <taxon>Ecdysozoa</taxon>
        <taxon>Arthropoda</taxon>
        <taxon>Hexapoda</taxon>
        <taxon>Insecta</taxon>
        <taxon>Pterygota</taxon>
        <taxon>Neoptera</taxon>
        <taxon>Endopterygota</taxon>
        <taxon>Hymenoptera</taxon>
        <taxon>Apocrita</taxon>
        <taxon>Aculeata</taxon>
        <taxon>Formicoidea</taxon>
        <taxon>Formicidae</taxon>
        <taxon>Myrmicinae</taxon>
        <taxon>Temnothorax</taxon>
    </lineage>
</organism>
<comment type="caution">
    <text evidence="1">The sequence shown here is derived from an EMBL/GenBank/DDBJ whole genome shotgun (WGS) entry which is preliminary data.</text>
</comment>
<reference evidence="1 2" key="1">
    <citation type="journal article" date="2019" name="Philos. Trans. R. Soc. Lond., B, Biol. Sci.">
        <title>Ant behaviour and brain gene expression of defending hosts depend on the ecological success of the intruding social parasite.</title>
        <authorList>
            <person name="Kaur R."/>
            <person name="Stoldt M."/>
            <person name="Jongepier E."/>
            <person name="Feldmeyer B."/>
            <person name="Menzel F."/>
            <person name="Bornberg-Bauer E."/>
            <person name="Foitzik S."/>
        </authorList>
    </citation>
    <scope>NUCLEOTIDE SEQUENCE [LARGE SCALE GENOMIC DNA]</scope>
    <source>
        <tissue evidence="1">Whole body</tissue>
    </source>
</reference>
<dbReference type="Proteomes" id="UP000310200">
    <property type="component" value="Unassembled WGS sequence"/>
</dbReference>
<dbReference type="EMBL" id="QBLH01002754">
    <property type="protein sequence ID" value="TGZ47163.1"/>
    <property type="molecule type" value="Genomic_DNA"/>
</dbReference>